<organism evidence="1">
    <name type="scientific">Pedobacter sp. KACC 23697</name>
    <dbReference type="NCBI Taxonomy" id="3149230"/>
    <lineage>
        <taxon>Bacteria</taxon>
        <taxon>Pseudomonadati</taxon>
        <taxon>Bacteroidota</taxon>
        <taxon>Sphingobacteriia</taxon>
        <taxon>Sphingobacteriales</taxon>
        <taxon>Sphingobacteriaceae</taxon>
        <taxon>Pedobacter</taxon>
    </lineage>
</organism>
<accession>A0AAU7K6X6</accession>
<gene>
    <name evidence="1" type="ORF">ABEG20_01535</name>
</gene>
<sequence>MIAIVTSCIHPIQKDGLPKSSVSVADREMQTIKSLTELRKFGFKKIILIDNSISTYDYAKIRCSISDHLQIISFRQYQFKNKGINELLMLLAVLEEIPDDESIFKISGRYYPVTGFSTAFNLSHDFKIKTYNYHHKIGSISTRAYFVKNKIIYKAFLLKVLNELFTYPHRIVGIRSFFSKISAILKPDFNPKLNISIEFAGARILKKDGYKVELVERMGIEGIIAGANKYEFIQE</sequence>
<dbReference type="EMBL" id="CP157485">
    <property type="protein sequence ID" value="XBO48281.1"/>
    <property type="molecule type" value="Genomic_DNA"/>
</dbReference>
<proteinExistence type="predicted"/>
<dbReference type="RefSeq" id="WP_406825667.1">
    <property type="nucleotide sequence ID" value="NZ_CP157485.1"/>
</dbReference>
<reference evidence="1" key="1">
    <citation type="submission" date="2024-05" db="EMBL/GenBank/DDBJ databases">
        <authorList>
            <person name="Kim S."/>
            <person name="Heo J."/>
            <person name="Choi H."/>
            <person name="Choi Y."/>
            <person name="Kwon S.-W."/>
            <person name="Kim Y."/>
        </authorList>
    </citation>
    <scope>NUCLEOTIDE SEQUENCE</scope>
    <source>
        <strain evidence="1">KACC 23697</strain>
    </source>
</reference>
<protein>
    <recommendedName>
        <fullName evidence="2">Glycosyltransferase</fullName>
    </recommendedName>
</protein>
<dbReference type="AlphaFoldDB" id="A0AAU7K6X6"/>
<name>A0AAU7K6X6_9SPHI</name>
<evidence type="ECO:0000313" key="1">
    <source>
        <dbReference type="EMBL" id="XBO48281.1"/>
    </source>
</evidence>
<evidence type="ECO:0008006" key="2">
    <source>
        <dbReference type="Google" id="ProtNLM"/>
    </source>
</evidence>